<gene>
    <name evidence="2" type="ORF">ENR64_18750</name>
</gene>
<protein>
    <submittedName>
        <fullName evidence="2">Uncharacterized protein</fullName>
    </submittedName>
</protein>
<name>A0A7C3KGJ8_9CYAN</name>
<feature type="compositionally biased region" description="Basic and acidic residues" evidence="1">
    <location>
        <begin position="1"/>
        <end position="10"/>
    </location>
</feature>
<evidence type="ECO:0000256" key="1">
    <source>
        <dbReference type="SAM" id="MobiDB-lite"/>
    </source>
</evidence>
<dbReference type="EMBL" id="DSRU01000274">
    <property type="protein sequence ID" value="HFM99750.1"/>
    <property type="molecule type" value="Genomic_DNA"/>
</dbReference>
<organism evidence="2">
    <name type="scientific">Oscillatoriales cyanobacterium SpSt-418</name>
    <dbReference type="NCBI Taxonomy" id="2282169"/>
    <lineage>
        <taxon>Bacteria</taxon>
        <taxon>Bacillati</taxon>
        <taxon>Cyanobacteriota</taxon>
        <taxon>Cyanophyceae</taxon>
        <taxon>Oscillatoriophycideae</taxon>
        <taxon>Oscillatoriales</taxon>
    </lineage>
</organism>
<feature type="compositionally biased region" description="Basic and acidic residues" evidence="1">
    <location>
        <begin position="22"/>
        <end position="39"/>
    </location>
</feature>
<evidence type="ECO:0000313" key="2">
    <source>
        <dbReference type="EMBL" id="HFM99750.1"/>
    </source>
</evidence>
<dbReference type="AlphaFoldDB" id="A0A7C3KGJ8"/>
<comment type="caution">
    <text evidence="2">The sequence shown here is derived from an EMBL/GenBank/DDBJ whole genome shotgun (WGS) entry which is preliminary data.</text>
</comment>
<sequence length="69" mass="7813">MTENRGEKKSLFQTPNPAELKQAAKEDPIQDREESREADVYEGDALDRAMEEQNSVNRVIESGTMTDGR</sequence>
<proteinExistence type="predicted"/>
<feature type="region of interest" description="Disordered" evidence="1">
    <location>
        <begin position="1"/>
        <end position="39"/>
    </location>
</feature>
<reference evidence="2" key="1">
    <citation type="journal article" date="2020" name="mSystems">
        <title>Genome- and Community-Level Interaction Insights into Carbon Utilization and Element Cycling Functions of Hydrothermarchaeota in Hydrothermal Sediment.</title>
        <authorList>
            <person name="Zhou Z."/>
            <person name="Liu Y."/>
            <person name="Xu W."/>
            <person name="Pan J."/>
            <person name="Luo Z.H."/>
            <person name="Li M."/>
        </authorList>
    </citation>
    <scope>NUCLEOTIDE SEQUENCE [LARGE SCALE GENOMIC DNA]</scope>
    <source>
        <strain evidence="2">SpSt-418</strain>
    </source>
</reference>
<accession>A0A7C3KGJ8</accession>